<dbReference type="KEGG" id="bcai:K788_0006851"/>
<evidence type="ECO:0000313" key="2">
    <source>
        <dbReference type="EMBL" id="ALL64014.1"/>
    </source>
</evidence>
<accession>A0A0P0R6Y2</accession>
<gene>
    <name evidence="2" type="ORF">K788_0006851</name>
</gene>
<organism evidence="2 3">
    <name type="scientific">Paraburkholderia caribensis MBA4</name>
    <dbReference type="NCBI Taxonomy" id="1323664"/>
    <lineage>
        <taxon>Bacteria</taxon>
        <taxon>Pseudomonadati</taxon>
        <taxon>Pseudomonadota</taxon>
        <taxon>Betaproteobacteria</taxon>
        <taxon>Burkholderiales</taxon>
        <taxon>Burkholderiaceae</taxon>
        <taxon>Paraburkholderia</taxon>
    </lineage>
</organism>
<proteinExistence type="predicted"/>
<reference evidence="2 3" key="1">
    <citation type="journal article" date="2014" name="Genome Announc.">
        <title>Draft Genome Sequence of the Haloacid-Degrading Burkholderia caribensis Strain MBA4.</title>
        <authorList>
            <person name="Pan Y."/>
            <person name="Kong K.F."/>
            <person name="Tsang J.S."/>
        </authorList>
    </citation>
    <scope>NUCLEOTIDE SEQUENCE [LARGE SCALE GENOMIC DNA]</scope>
    <source>
        <strain evidence="2 3">MBA4</strain>
    </source>
</reference>
<sequence length="74" mass="8121">MQSSWSWNSAELPRISTNAAPPRTHAMRMKKRNSGNLATERPDATDPSGRTSTLCVSRSLGCAFSSNLPTHRFS</sequence>
<dbReference type="EMBL" id="CP012746">
    <property type="protein sequence ID" value="ALL64014.1"/>
    <property type="molecule type" value="Genomic_DNA"/>
</dbReference>
<protein>
    <submittedName>
        <fullName evidence="2">Uncharacterized protein</fullName>
    </submittedName>
</protein>
<name>A0A0P0R6Y2_9BURK</name>
<evidence type="ECO:0000256" key="1">
    <source>
        <dbReference type="SAM" id="MobiDB-lite"/>
    </source>
</evidence>
<feature type="compositionally biased region" description="Polar residues" evidence="1">
    <location>
        <begin position="1"/>
        <end position="19"/>
    </location>
</feature>
<evidence type="ECO:0000313" key="3">
    <source>
        <dbReference type="Proteomes" id="UP000019146"/>
    </source>
</evidence>
<dbReference type="Proteomes" id="UP000019146">
    <property type="component" value="Chromosome 1"/>
</dbReference>
<dbReference type="AlphaFoldDB" id="A0A0P0R6Y2"/>
<feature type="region of interest" description="Disordered" evidence="1">
    <location>
        <begin position="1"/>
        <end position="52"/>
    </location>
</feature>